<evidence type="ECO:0000313" key="1">
    <source>
        <dbReference type="EMBL" id="SNQ46735.1"/>
    </source>
</evidence>
<gene>
    <name evidence="1" type="ORF">FRACA_1520014</name>
</gene>
<name>A0A2I2KM42_9ACTN</name>
<organism evidence="1 2">
    <name type="scientific">Frankia canadensis</name>
    <dbReference type="NCBI Taxonomy" id="1836972"/>
    <lineage>
        <taxon>Bacteria</taxon>
        <taxon>Bacillati</taxon>
        <taxon>Actinomycetota</taxon>
        <taxon>Actinomycetes</taxon>
        <taxon>Frankiales</taxon>
        <taxon>Frankiaceae</taxon>
        <taxon>Frankia</taxon>
    </lineage>
</organism>
<sequence length="263" mass="27377">MPAPTGRWVPQTDGRAALPAQGPPAALDEFGAPSTPAASLSDLVVVVAAGGGMGRSTTADLLARRLCVTGPLVVIDDAPGLFSLRRTLPRGPNGLATMPGYGGDYHVLAPDEPLRRVDSVSVVEGADPGWATLVVDSYDPVLYLLHAPRWYRLLTEPGVRVVLVAASATGPLQQAVTAARALRQAGVRPEDLVAAVVDINEGRIPRPARARMVMLDGEVGAITRVPHLPSVRASGRLDAGHGGRDAERAADALVQRLALEDAA</sequence>
<accession>A0A2I2KM42</accession>
<dbReference type="Proteomes" id="UP000234331">
    <property type="component" value="Unassembled WGS sequence"/>
</dbReference>
<evidence type="ECO:0000313" key="2">
    <source>
        <dbReference type="Proteomes" id="UP000234331"/>
    </source>
</evidence>
<dbReference type="EMBL" id="FZMO01000060">
    <property type="protein sequence ID" value="SNQ46735.1"/>
    <property type="molecule type" value="Genomic_DNA"/>
</dbReference>
<proteinExistence type="predicted"/>
<evidence type="ECO:0008006" key="3">
    <source>
        <dbReference type="Google" id="ProtNLM"/>
    </source>
</evidence>
<reference evidence="1 2" key="1">
    <citation type="submission" date="2017-06" db="EMBL/GenBank/DDBJ databases">
        <authorList>
            <person name="Kim H.J."/>
            <person name="Triplett B.A."/>
        </authorList>
    </citation>
    <scope>NUCLEOTIDE SEQUENCE [LARGE SCALE GENOMIC DNA]</scope>
    <source>
        <strain evidence="1">FRACA_ARgP5</strain>
    </source>
</reference>
<keyword evidence="2" id="KW-1185">Reference proteome</keyword>
<dbReference type="AlphaFoldDB" id="A0A2I2KM42"/>
<protein>
    <recommendedName>
        <fullName evidence="3">CobQ/CobB/MinD/ParA nucleotide binding domain-containing protein</fullName>
    </recommendedName>
</protein>